<evidence type="ECO:0000256" key="14">
    <source>
        <dbReference type="ARBA" id="ARBA00039009"/>
    </source>
</evidence>
<evidence type="ECO:0000256" key="13">
    <source>
        <dbReference type="ARBA" id="ARBA00023128"/>
    </source>
</evidence>
<evidence type="ECO:0000256" key="1">
    <source>
        <dbReference type="ARBA" id="ARBA00001936"/>
    </source>
</evidence>
<keyword evidence="18" id="KW-1185">Reference proteome</keyword>
<evidence type="ECO:0000256" key="10">
    <source>
        <dbReference type="ARBA" id="ARBA00022842"/>
    </source>
</evidence>
<evidence type="ECO:0000256" key="3">
    <source>
        <dbReference type="ARBA" id="ARBA00004173"/>
    </source>
</evidence>
<evidence type="ECO:0000256" key="8">
    <source>
        <dbReference type="ARBA" id="ARBA00022832"/>
    </source>
</evidence>
<dbReference type="FunFam" id="3.40.50.12780:FF:000007">
    <property type="entry name" value="Acyl-coenzyme A synthetase ACSM2A, mitochondrial"/>
    <property type="match status" value="1"/>
</dbReference>
<name>A0ABD2DI85_DAUMA</name>
<evidence type="ECO:0000256" key="2">
    <source>
        <dbReference type="ARBA" id="ARBA00001946"/>
    </source>
</evidence>
<comment type="subcellular location">
    <subcellularLocation>
        <location evidence="3">Mitochondrion</location>
    </subcellularLocation>
</comment>
<proteinExistence type="inferred from homology"/>
<keyword evidence="12" id="KW-0443">Lipid metabolism</keyword>
<evidence type="ECO:0000256" key="11">
    <source>
        <dbReference type="ARBA" id="ARBA00022946"/>
    </source>
</evidence>
<keyword evidence="13" id="KW-0496">Mitochondrion</keyword>
<dbReference type="InterPro" id="IPR042099">
    <property type="entry name" value="ANL_N_sf"/>
</dbReference>
<dbReference type="GO" id="GO:0046872">
    <property type="term" value="F:metal ion binding"/>
    <property type="evidence" value="ECO:0007669"/>
    <property type="project" value="UniProtKB-KW"/>
</dbReference>
<evidence type="ECO:0000313" key="17">
    <source>
        <dbReference type="EMBL" id="KAL2766377.1"/>
    </source>
</evidence>
<reference evidence="17 18" key="1">
    <citation type="journal article" date="2024" name="G3 (Bethesda)">
        <title>A hybrid genome assembly of the endangered aye-aye (Daubentonia madagascariensis).</title>
        <authorList>
            <person name="Versoza C.J."/>
            <person name="Pfeifer S.P."/>
        </authorList>
    </citation>
    <scope>NUCLEOTIDE SEQUENCE [LARGE SCALE GENOMIC DNA]</scope>
    <source>
        <strain evidence="17">6821</strain>
    </source>
</reference>
<organism evidence="17 18">
    <name type="scientific">Daubentonia madagascariensis</name>
    <name type="common">Aye-aye</name>
    <name type="synonym">Sciurus madagascariensis</name>
    <dbReference type="NCBI Taxonomy" id="31869"/>
    <lineage>
        <taxon>Eukaryota</taxon>
        <taxon>Metazoa</taxon>
        <taxon>Chordata</taxon>
        <taxon>Craniata</taxon>
        <taxon>Vertebrata</taxon>
        <taxon>Euteleostomi</taxon>
        <taxon>Mammalia</taxon>
        <taxon>Eutheria</taxon>
        <taxon>Euarchontoglires</taxon>
        <taxon>Primates</taxon>
        <taxon>Strepsirrhini</taxon>
        <taxon>Chiromyiformes</taxon>
        <taxon>Daubentoniidae</taxon>
        <taxon>Daubentonia</taxon>
    </lineage>
</organism>
<dbReference type="GO" id="GO:0031956">
    <property type="term" value="F:medium-chain fatty acid-CoA ligase activity"/>
    <property type="evidence" value="ECO:0007669"/>
    <property type="project" value="UniProtKB-EC"/>
</dbReference>
<dbReference type="InterPro" id="IPR000873">
    <property type="entry name" value="AMP-dep_synth/lig_dom"/>
</dbReference>
<dbReference type="Proteomes" id="UP001610411">
    <property type="component" value="Unassembled WGS sequence"/>
</dbReference>
<accession>A0ABD2DI85</accession>
<dbReference type="PANTHER" id="PTHR43605">
    <property type="entry name" value="ACYL-COENZYME A SYNTHETASE"/>
    <property type="match status" value="1"/>
</dbReference>
<evidence type="ECO:0000256" key="12">
    <source>
        <dbReference type="ARBA" id="ARBA00023098"/>
    </source>
</evidence>
<protein>
    <recommendedName>
        <fullName evidence="14">medium-chain acyl-CoA ligase</fullName>
        <ecNumber evidence="14">6.2.1.2</ecNumber>
    </recommendedName>
</protein>
<dbReference type="GO" id="GO:0006631">
    <property type="term" value="P:fatty acid metabolic process"/>
    <property type="evidence" value="ECO:0007669"/>
    <property type="project" value="UniProtKB-KW"/>
</dbReference>
<keyword evidence="7" id="KW-0547">Nucleotide-binding</keyword>
<comment type="similarity">
    <text evidence="4">Belongs to the ATP-dependent AMP-binding enzyme family.</text>
</comment>
<comment type="catalytic activity">
    <reaction evidence="15">
        <text>a medium-chain fatty acid + ATP + CoA = a medium-chain fatty acyl-CoA + AMP + diphosphate</text>
        <dbReference type="Rhea" id="RHEA:48340"/>
        <dbReference type="ChEBI" id="CHEBI:30616"/>
        <dbReference type="ChEBI" id="CHEBI:33019"/>
        <dbReference type="ChEBI" id="CHEBI:57287"/>
        <dbReference type="ChEBI" id="CHEBI:59558"/>
        <dbReference type="ChEBI" id="CHEBI:90546"/>
        <dbReference type="ChEBI" id="CHEBI:456215"/>
        <dbReference type="EC" id="6.2.1.2"/>
    </reaction>
    <physiologicalReaction direction="left-to-right" evidence="15">
        <dbReference type="Rhea" id="RHEA:48341"/>
    </physiologicalReaction>
</comment>
<evidence type="ECO:0000256" key="7">
    <source>
        <dbReference type="ARBA" id="ARBA00022741"/>
    </source>
</evidence>
<dbReference type="GO" id="GO:0005524">
    <property type="term" value="F:ATP binding"/>
    <property type="evidence" value="ECO:0007669"/>
    <property type="project" value="UniProtKB-KW"/>
</dbReference>
<evidence type="ECO:0000256" key="4">
    <source>
        <dbReference type="ARBA" id="ARBA00006432"/>
    </source>
</evidence>
<gene>
    <name evidence="17" type="ORF">WCI35_028341</name>
</gene>
<comment type="caution">
    <text evidence="17">The sequence shown here is derived from an EMBL/GenBank/DDBJ whole genome shotgun (WGS) entry which is preliminary data.</text>
</comment>
<evidence type="ECO:0000259" key="16">
    <source>
        <dbReference type="Pfam" id="PF00501"/>
    </source>
</evidence>
<evidence type="ECO:0000256" key="15">
    <source>
        <dbReference type="ARBA" id="ARBA00048477"/>
    </source>
</evidence>
<keyword evidence="9" id="KW-0067">ATP-binding</keyword>
<comment type="cofactor">
    <cofactor evidence="2">
        <name>Mg(2+)</name>
        <dbReference type="ChEBI" id="CHEBI:18420"/>
    </cofactor>
</comment>
<keyword evidence="11" id="KW-0809">Transit peptide</keyword>
<dbReference type="AlphaFoldDB" id="A0ABD2DI85"/>
<evidence type="ECO:0000256" key="6">
    <source>
        <dbReference type="ARBA" id="ARBA00022723"/>
    </source>
</evidence>
<dbReference type="EC" id="6.2.1.2" evidence="14"/>
<dbReference type="GO" id="GO:0005739">
    <property type="term" value="C:mitochondrion"/>
    <property type="evidence" value="ECO:0007669"/>
    <property type="project" value="UniProtKB-SubCell"/>
</dbReference>
<keyword evidence="5" id="KW-0436">Ligase</keyword>
<evidence type="ECO:0000256" key="9">
    <source>
        <dbReference type="ARBA" id="ARBA00022840"/>
    </source>
</evidence>
<dbReference type="EMBL" id="JBFSEQ010000011">
    <property type="protein sequence ID" value="KAL2766377.1"/>
    <property type="molecule type" value="Genomic_DNA"/>
</dbReference>
<dbReference type="SUPFAM" id="SSF56801">
    <property type="entry name" value="Acetyl-CoA synthetase-like"/>
    <property type="match status" value="1"/>
</dbReference>
<keyword evidence="6" id="KW-0479">Metal-binding</keyword>
<dbReference type="Gene3D" id="3.40.50.12780">
    <property type="entry name" value="N-terminal domain of ligase-like"/>
    <property type="match status" value="1"/>
</dbReference>
<sequence length="452" mass="50335">MLGRFQLFSLVRCSRLGCGPCCQLKRKFAAQTIKYSGPRPLGQAVPQHFNFAKDVLDQWSQLEKDGHRGPYPALWKVDAKGEDKWSFERMACLSQKAASILSDTCALSRGDRLMIILPPTPETYWICLACVRLGITFVPGSPQLTAKEILYRLCMSKAQCIVANEAVAPVVDSVMSNCSTLKTKLLVSDKSYDGWLDFRELIRVAPPKQTFMGTKSQDPVAIFFTNRTMGAPKLVKYSQYGLGMEFSQASRWWMDLQPTDVLWSLGDAFGGTLSLSTVLGAWLQGACVFLYHMPTFCPETVLNALSRFPITTLSGNPGMYRELLQHKCFTSYRFKSLKHCVAAGGSISPGVIEDWKHITKLDIYEGYGQTETIVDENSNILPVGEEGDIAIHITLNQPASVYCPHMVSWEEYASAGSQMLYLTGDRGIMDEDGYFWLVGRADGVADALGQRW</sequence>
<evidence type="ECO:0000256" key="5">
    <source>
        <dbReference type="ARBA" id="ARBA00022598"/>
    </source>
</evidence>
<dbReference type="Pfam" id="PF00501">
    <property type="entry name" value="AMP-binding"/>
    <property type="match status" value="1"/>
</dbReference>
<keyword evidence="8" id="KW-0276">Fatty acid metabolism</keyword>
<comment type="cofactor">
    <cofactor evidence="1">
        <name>Mn(2+)</name>
        <dbReference type="ChEBI" id="CHEBI:29035"/>
    </cofactor>
</comment>
<dbReference type="InterPro" id="IPR051087">
    <property type="entry name" value="Mitochondrial_ACSM"/>
</dbReference>
<feature type="domain" description="AMP-dependent synthetase/ligase" evidence="16">
    <location>
        <begin position="78"/>
        <end position="374"/>
    </location>
</feature>
<evidence type="ECO:0000313" key="18">
    <source>
        <dbReference type="Proteomes" id="UP001610411"/>
    </source>
</evidence>
<dbReference type="PANTHER" id="PTHR43605:SF1">
    <property type="entry name" value="ACYL-COENZYME A SYNTHETASE ACSM6, MITOCHONDRIAL"/>
    <property type="match status" value="1"/>
</dbReference>
<keyword evidence="10" id="KW-0460">Magnesium</keyword>